<dbReference type="Proteomes" id="UP000305064">
    <property type="component" value="Unassembled WGS sequence"/>
</dbReference>
<protein>
    <submittedName>
        <fullName evidence="1">Uncharacterized protein</fullName>
    </submittedName>
</protein>
<name>A0A4S9VGH5_AURPU</name>
<reference evidence="1 2" key="1">
    <citation type="submission" date="2018-10" db="EMBL/GenBank/DDBJ databases">
        <title>Fifty Aureobasidium pullulans genomes reveal a recombining polyextremotolerant generalist.</title>
        <authorList>
            <person name="Gostincar C."/>
            <person name="Turk M."/>
            <person name="Zajc J."/>
            <person name="Gunde-Cimerman N."/>
        </authorList>
    </citation>
    <scope>NUCLEOTIDE SEQUENCE [LARGE SCALE GENOMIC DNA]</scope>
    <source>
        <strain evidence="1 2">EXF-4256</strain>
    </source>
</reference>
<comment type="caution">
    <text evidence="1">The sequence shown here is derived from an EMBL/GenBank/DDBJ whole genome shotgun (WGS) entry which is preliminary data.</text>
</comment>
<dbReference type="AlphaFoldDB" id="A0A4S9VGH5"/>
<proteinExistence type="predicted"/>
<evidence type="ECO:0000313" key="2">
    <source>
        <dbReference type="Proteomes" id="UP000305064"/>
    </source>
</evidence>
<organism evidence="1 2">
    <name type="scientific">Aureobasidium pullulans</name>
    <name type="common">Black yeast</name>
    <name type="synonym">Pullularia pullulans</name>
    <dbReference type="NCBI Taxonomy" id="5580"/>
    <lineage>
        <taxon>Eukaryota</taxon>
        <taxon>Fungi</taxon>
        <taxon>Dikarya</taxon>
        <taxon>Ascomycota</taxon>
        <taxon>Pezizomycotina</taxon>
        <taxon>Dothideomycetes</taxon>
        <taxon>Dothideomycetidae</taxon>
        <taxon>Dothideales</taxon>
        <taxon>Saccotheciaceae</taxon>
        <taxon>Aureobasidium</taxon>
    </lineage>
</organism>
<sequence length="181" mass="19798">MLNTQQYSTTNFAEQDFQTPLIPADAMIYDWTMTTTQHGIRLGSDMFSNRWCSSKVSCSKPLSSKLLLSRQSQQNLTQQATVQQTFLQQSLAHPSSRATASRKPTPITLSTTWIRMRVRIHSASSTVPLSPTPAKLDGAPFWNTTAQAMQPSAAAAATAAAGEELRIAFSNVEDKAIHLGI</sequence>
<dbReference type="EMBL" id="QZBJ01000186">
    <property type="protein sequence ID" value="THY66994.1"/>
    <property type="molecule type" value="Genomic_DNA"/>
</dbReference>
<evidence type="ECO:0000313" key="1">
    <source>
        <dbReference type="EMBL" id="THY66994.1"/>
    </source>
</evidence>
<gene>
    <name evidence="1" type="ORF">D6C94_10744</name>
</gene>
<accession>A0A4S9VGH5</accession>